<dbReference type="InterPro" id="IPR036259">
    <property type="entry name" value="MFS_trans_sf"/>
</dbReference>
<dbReference type="AlphaFoldDB" id="A0AAQ4CR60"/>
<evidence type="ECO:0000313" key="3">
    <source>
        <dbReference type="Proteomes" id="UP001319921"/>
    </source>
</evidence>
<keyword evidence="1" id="KW-0812">Transmembrane</keyword>
<evidence type="ECO:0000256" key="1">
    <source>
        <dbReference type="SAM" id="Phobius"/>
    </source>
</evidence>
<sequence length="283" mass="32451">MQNMKNIEKSLYYYETKLIIDNKLKMNKMERINSVYELSYSLLMVIGPFSALILLRVKDLVPLIALIPSIIFSLIIDRIFIYNIKTHNLSDLNSILRNISENGKLIKIFIFYILLANIGSIVNLAIINISERLPITTSFITKFSLINTLLGSGSLISSVVIIKNNSLNSKSVLLSWIILSTYPFVIFLLYYFKFYILLTYIFLAFSFLNGFFNSILSIFITSKIQENSKEYIATTFSILNFISNIISIPLLYIEGLFYRYILIILIISSLSLFVSISILKNLG</sequence>
<protein>
    <submittedName>
        <fullName evidence="2">Uncharacterized protein</fullName>
    </submittedName>
</protein>
<dbReference type="KEGG" id="scas:SACC_13080"/>
<feature type="transmembrane region" description="Helical" evidence="1">
    <location>
        <begin position="173"/>
        <end position="192"/>
    </location>
</feature>
<keyword evidence="1" id="KW-1133">Transmembrane helix</keyword>
<feature type="transmembrane region" description="Helical" evidence="1">
    <location>
        <begin position="258"/>
        <end position="279"/>
    </location>
</feature>
<gene>
    <name evidence="2" type="ORF">SACC_13080</name>
</gene>
<feature type="transmembrane region" description="Helical" evidence="1">
    <location>
        <begin position="35"/>
        <end position="55"/>
    </location>
</feature>
<feature type="transmembrane region" description="Helical" evidence="1">
    <location>
        <begin position="231"/>
        <end position="252"/>
    </location>
</feature>
<feature type="transmembrane region" description="Helical" evidence="1">
    <location>
        <begin position="139"/>
        <end position="161"/>
    </location>
</feature>
<feature type="transmembrane region" description="Helical" evidence="1">
    <location>
        <begin position="105"/>
        <end position="127"/>
    </location>
</feature>
<reference evidence="2 3" key="1">
    <citation type="journal article" date="2022" name="Microbiol. Resour. Announc.">
        <title>Complete Genome Sequence of the Hyperthermophilic and Acidophilic Archaeon Saccharolobus caldissimus Strain HS-3T.</title>
        <authorList>
            <person name="Sakai H.D."/>
            <person name="Kurosawa N."/>
        </authorList>
    </citation>
    <scope>NUCLEOTIDE SEQUENCE [LARGE SCALE GENOMIC DNA]</scope>
    <source>
        <strain evidence="2 3">JCM32116</strain>
    </source>
</reference>
<feature type="transmembrane region" description="Helical" evidence="1">
    <location>
        <begin position="61"/>
        <end position="84"/>
    </location>
</feature>
<dbReference type="SUPFAM" id="SSF103473">
    <property type="entry name" value="MFS general substrate transporter"/>
    <property type="match status" value="1"/>
</dbReference>
<keyword evidence="3" id="KW-1185">Reference proteome</keyword>
<proteinExistence type="predicted"/>
<feature type="transmembrane region" description="Helical" evidence="1">
    <location>
        <begin position="198"/>
        <end position="219"/>
    </location>
</feature>
<dbReference type="Proteomes" id="UP001319921">
    <property type="component" value="Chromosome"/>
</dbReference>
<evidence type="ECO:0000313" key="2">
    <source>
        <dbReference type="EMBL" id="BDB98291.1"/>
    </source>
</evidence>
<keyword evidence="1" id="KW-0472">Membrane</keyword>
<name>A0AAQ4CR60_9CREN</name>
<dbReference type="EMBL" id="AP025226">
    <property type="protein sequence ID" value="BDB98291.1"/>
    <property type="molecule type" value="Genomic_DNA"/>
</dbReference>
<organism evidence="2 3">
    <name type="scientific">Saccharolobus caldissimus</name>
    <dbReference type="NCBI Taxonomy" id="1702097"/>
    <lineage>
        <taxon>Archaea</taxon>
        <taxon>Thermoproteota</taxon>
        <taxon>Thermoprotei</taxon>
        <taxon>Sulfolobales</taxon>
        <taxon>Sulfolobaceae</taxon>
        <taxon>Saccharolobus</taxon>
    </lineage>
</organism>
<accession>A0AAQ4CR60</accession>